<organism evidence="3 4">
    <name type="scientific">Hymenobacter aerilatus</name>
    <dbReference type="NCBI Taxonomy" id="2932251"/>
    <lineage>
        <taxon>Bacteria</taxon>
        <taxon>Pseudomonadati</taxon>
        <taxon>Bacteroidota</taxon>
        <taxon>Cytophagia</taxon>
        <taxon>Cytophagales</taxon>
        <taxon>Hymenobacteraceae</taxon>
        <taxon>Hymenobacter</taxon>
    </lineage>
</organism>
<dbReference type="RefSeq" id="WP_245094661.1">
    <property type="nucleotide sequence ID" value="NZ_CP095053.1"/>
</dbReference>
<dbReference type="EMBL" id="CP095053">
    <property type="protein sequence ID" value="UOR05951.1"/>
    <property type="molecule type" value="Genomic_DNA"/>
</dbReference>
<dbReference type="PANTHER" id="PTHR43364:SF6">
    <property type="entry name" value="OXIDOREDUCTASE-RELATED"/>
    <property type="match status" value="1"/>
</dbReference>
<name>A0A8T9SX41_9BACT</name>
<dbReference type="AlphaFoldDB" id="A0A8T9SX41"/>
<feature type="domain" description="NADP-dependent oxidoreductase" evidence="2">
    <location>
        <begin position="15"/>
        <end position="314"/>
    </location>
</feature>
<dbReference type="GO" id="GO:0016491">
    <property type="term" value="F:oxidoreductase activity"/>
    <property type="evidence" value="ECO:0007669"/>
    <property type="project" value="UniProtKB-KW"/>
</dbReference>
<dbReference type="Gene3D" id="3.20.20.100">
    <property type="entry name" value="NADP-dependent oxidoreductase domain"/>
    <property type="match status" value="1"/>
</dbReference>
<dbReference type="Proteomes" id="UP000829925">
    <property type="component" value="Chromosome"/>
</dbReference>
<dbReference type="SUPFAM" id="SSF51430">
    <property type="entry name" value="NAD(P)-linked oxidoreductase"/>
    <property type="match status" value="1"/>
</dbReference>
<evidence type="ECO:0000259" key="2">
    <source>
        <dbReference type="Pfam" id="PF00248"/>
    </source>
</evidence>
<keyword evidence="4" id="KW-1185">Reference proteome</keyword>
<evidence type="ECO:0000313" key="3">
    <source>
        <dbReference type="EMBL" id="UOR05951.1"/>
    </source>
</evidence>
<sequence length="317" mass="34974">MEKRELGRSGLYIAPLVLGSNVFGWTADEQTSFRVLDAFVGEGGNAIDTANVYSAWVPGHQGGESETIIGKWLQQRHRRDDVIIATKVGMQMGDGSKGLAKDYIKKSVEGSLRRLQTDYIDLYQSHQDDETLPVEEPLQAYAELIQEGKIRAIGASNFSAERLRAALQASTDQGLPRYESLQPEYNLYDRTDFEKQLLPVVQEFGIGVIPYYGLASGFLTGKYRSEEDLRKSQRGGGIGKKYLNDRGFKILAALDEVADRHHATQAQVALAWIMAQPGLTAPIASATTVEQVRDIMKATILTLSPNDVKTLTDASAY</sequence>
<reference evidence="3 4" key="1">
    <citation type="submission" date="2022-04" db="EMBL/GenBank/DDBJ databases">
        <title>Hymenobacter sp. isolated from the air.</title>
        <authorList>
            <person name="Won M."/>
            <person name="Lee C.-M."/>
            <person name="Woen H.-Y."/>
            <person name="Kwon S.-W."/>
        </authorList>
    </citation>
    <scope>NUCLEOTIDE SEQUENCE [LARGE SCALE GENOMIC DNA]</scope>
    <source>
        <strain evidence="4">5413 J-13</strain>
    </source>
</reference>
<dbReference type="GO" id="GO:0005829">
    <property type="term" value="C:cytosol"/>
    <property type="evidence" value="ECO:0007669"/>
    <property type="project" value="TreeGrafter"/>
</dbReference>
<proteinExistence type="predicted"/>
<evidence type="ECO:0000313" key="4">
    <source>
        <dbReference type="Proteomes" id="UP000829925"/>
    </source>
</evidence>
<keyword evidence="1" id="KW-0560">Oxidoreductase</keyword>
<protein>
    <submittedName>
        <fullName evidence="3">Aldo/keto reductase</fullName>
    </submittedName>
</protein>
<dbReference type="InterPro" id="IPR050523">
    <property type="entry name" value="AKR_Detox_Biosynth"/>
</dbReference>
<dbReference type="InterPro" id="IPR020471">
    <property type="entry name" value="AKR"/>
</dbReference>
<dbReference type="PANTHER" id="PTHR43364">
    <property type="entry name" value="NADH-SPECIFIC METHYLGLYOXAL REDUCTASE-RELATED"/>
    <property type="match status" value="1"/>
</dbReference>
<evidence type="ECO:0000256" key="1">
    <source>
        <dbReference type="ARBA" id="ARBA00023002"/>
    </source>
</evidence>
<dbReference type="Pfam" id="PF00248">
    <property type="entry name" value="Aldo_ket_red"/>
    <property type="match status" value="1"/>
</dbReference>
<dbReference type="PRINTS" id="PR00069">
    <property type="entry name" value="ALDKETRDTASE"/>
</dbReference>
<gene>
    <name evidence="3" type="ORF">MUN82_02340</name>
</gene>
<accession>A0A8T9SX41</accession>
<dbReference type="FunFam" id="3.20.20.100:FF:000004">
    <property type="entry name" value="Oxidoreductase, aldo/keto reductase"/>
    <property type="match status" value="1"/>
</dbReference>
<dbReference type="KEGG" id="haei:MUN82_02340"/>
<dbReference type="CDD" id="cd19081">
    <property type="entry name" value="AKR_AKR9C1"/>
    <property type="match status" value="1"/>
</dbReference>
<dbReference type="InterPro" id="IPR023210">
    <property type="entry name" value="NADP_OxRdtase_dom"/>
</dbReference>
<dbReference type="InterPro" id="IPR036812">
    <property type="entry name" value="NAD(P)_OxRdtase_dom_sf"/>
</dbReference>